<dbReference type="EC" id="5.3.2.-" evidence="4"/>
<evidence type="ECO:0000313" key="7">
    <source>
        <dbReference type="Proteomes" id="UP000294813"/>
    </source>
</evidence>
<comment type="similarity">
    <text evidence="1 4">Belongs to the 4-oxalocrotonate tautomerase family.</text>
</comment>
<reference evidence="6 7" key="1">
    <citation type="submission" date="2019-03" db="EMBL/GenBank/DDBJ databases">
        <title>Genomic Encyclopedia of Type Strains, Phase IV (KMG-IV): sequencing the most valuable type-strain genomes for metagenomic binning, comparative biology and taxonomic classification.</title>
        <authorList>
            <person name="Goeker M."/>
        </authorList>
    </citation>
    <scope>NUCLEOTIDE SEQUENCE [LARGE SCALE GENOMIC DNA]</scope>
    <source>
        <strain evidence="6 7">DSM 11170</strain>
    </source>
</reference>
<dbReference type="InterPro" id="IPR014347">
    <property type="entry name" value="Tautomerase/MIF_sf"/>
</dbReference>
<keyword evidence="2 4" id="KW-0413">Isomerase</keyword>
<proteinExistence type="inferred from homology"/>
<evidence type="ECO:0000313" key="6">
    <source>
        <dbReference type="EMBL" id="TCP63674.1"/>
    </source>
</evidence>
<dbReference type="EMBL" id="SLXT01000016">
    <property type="protein sequence ID" value="TCP63674.1"/>
    <property type="molecule type" value="Genomic_DNA"/>
</dbReference>
<accession>A0A4R2RL63</accession>
<dbReference type="PANTHER" id="PTHR35530">
    <property type="entry name" value="TAUTOMERASE-RELATED"/>
    <property type="match status" value="1"/>
</dbReference>
<name>A0A4R2RL63_9FIRM</name>
<feature type="domain" description="4-oxalocrotonate tautomerase-like" evidence="5">
    <location>
        <begin position="2"/>
        <end position="55"/>
    </location>
</feature>
<dbReference type="Proteomes" id="UP000294813">
    <property type="component" value="Unassembled WGS sequence"/>
</dbReference>
<keyword evidence="7" id="KW-1185">Reference proteome</keyword>
<dbReference type="Gene3D" id="3.30.429.10">
    <property type="entry name" value="Macrophage Migration Inhibitory Factor"/>
    <property type="match status" value="1"/>
</dbReference>
<dbReference type="InterPro" id="IPR004370">
    <property type="entry name" value="4-OT-like_dom"/>
</dbReference>
<evidence type="ECO:0000256" key="4">
    <source>
        <dbReference type="RuleBase" id="RU362032"/>
    </source>
</evidence>
<dbReference type="OrthoDB" id="5405937at2"/>
<organism evidence="6 7">
    <name type="scientific">Heliophilum fasciatum</name>
    <dbReference type="NCBI Taxonomy" id="35700"/>
    <lineage>
        <taxon>Bacteria</taxon>
        <taxon>Bacillati</taxon>
        <taxon>Bacillota</taxon>
        <taxon>Clostridia</taxon>
        <taxon>Eubacteriales</taxon>
        <taxon>Heliobacteriaceae</taxon>
        <taxon>Heliophilum</taxon>
    </lineage>
</organism>
<protein>
    <recommendedName>
        <fullName evidence="4">Tautomerase</fullName>
        <ecNumber evidence="4">5.3.2.-</ecNumber>
    </recommendedName>
</protein>
<dbReference type="SUPFAM" id="SSF55331">
    <property type="entry name" value="Tautomerase/MIF"/>
    <property type="match status" value="1"/>
</dbReference>
<dbReference type="AlphaFoldDB" id="A0A4R2RL63"/>
<feature type="active site" description="Proton acceptor; via imino nitrogen" evidence="3">
    <location>
        <position position="2"/>
    </location>
</feature>
<evidence type="ECO:0000256" key="2">
    <source>
        <dbReference type="ARBA" id="ARBA00023235"/>
    </source>
</evidence>
<comment type="caution">
    <text evidence="6">The sequence shown here is derived from an EMBL/GenBank/DDBJ whole genome shotgun (WGS) entry which is preliminary data.</text>
</comment>
<gene>
    <name evidence="6" type="ORF">EDD73_11618</name>
</gene>
<evidence type="ECO:0000256" key="3">
    <source>
        <dbReference type="PIRSR" id="PIRSR618191-1"/>
    </source>
</evidence>
<dbReference type="NCBIfam" id="NF002571">
    <property type="entry name" value="PRK02220.1"/>
    <property type="match status" value="1"/>
</dbReference>
<evidence type="ECO:0000259" key="5">
    <source>
        <dbReference type="Pfam" id="PF01361"/>
    </source>
</evidence>
<evidence type="ECO:0000256" key="1">
    <source>
        <dbReference type="ARBA" id="ARBA00006723"/>
    </source>
</evidence>
<dbReference type="InterPro" id="IPR018191">
    <property type="entry name" value="4-OT"/>
</dbReference>
<dbReference type="GO" id="GO:0016853">
    <property type="term" value="F:isomerase activity"/>
    <property type="evidence" value="ECO:0007669"/>
    <property type="project" value="UniProtKB-UniRule"/>
</dbReference>
<dbReference type="PANTHER" id="PTHR35530:SF1">
    <property type="entry name" value="2-HYDROXYMUCONATE TAUTOMERASE"/>
    <property type="match status" value="1"/>
</dbReference>
<dbReference type="NCBIfam" id="TIGR00013">
    <property type="entry name" value="taut"/>
    <property type="match status" value="1"/>
</dbReference>
<dbReference type="Pfam" id="PF01361">
    <property type="entry name" value="Tautomerase"/>
    <property type="match status" value="1"/>
</dbReference>
<sequence>MPIVNITMIEGRTEEQKRQLVKKVTDAIVETCEAPPEAVTITILDIPKTNVANAGILRSDAGRK</sequence>